<evidence type="ECO:0000313" key="8">
    <source>
        <dbReference type="Proteomes" id="UP001162164"/>
    </source>
</evidence>
<accession>A0ABQ9IYG5</accession>
<dbReference type="SUPFAM" id="SSF47616">
    <property type="entry name" value="GST C-terminal domain-like"/>
    <property type="match status" value="1"/>
</dbReference>
<keyword evidence="3" id="KW-0812">Transmembrane</keyword>
<keyword evidence="4" id="KW-1133">Transmembrane helix</keyword>
<organism evidence="7 8">
    <name type="scientific">Molorchus minor</name>
    <dbReference type="NCBI Taxonomy" id="1323400"/>
    <lineage>
        <taxon>Eukaryota</taxon>
        <taxon>Metazoa</taxon>
        <taxon>Ecdysozoa</taxon>
        <taxon>Arthropoda</taxon>
        <taxon>Hexapoda</taxon>
        <taxon>Insecta</taxon>
        <taxon>Pterygota</taxon>
        <taxon>Neoptera</taxon>
        <taxon>Endopterygota</taxon>
        <taxon>Coleoptera</taxon>
        <taxon>Polyphaga</taxon>
        <taxon>Cucujiformia</taxon>
        <taxon>Chrysomeloidea</taxon>
        <taxon>Cerambycidae</taxon>
        <taxon>Lamiinae</taxon>
        <taxon>Monochamini</taxon>
        <taxon>Molorchus</taxon>
    </lineage>
</organism>
<keyword evidence="8" id="KW-1185">Reference proteome</keyword>
<comment type="similarity">
    <text evidence="2">Belongs to the chloride channel CLIC family.</text>
</comment>
<dbReference type="InterPro" id="IPR036282">
    <property type="entry name" value="Glutathione-S-Trfase_C_sf"/>
</dbReference>
<feature type="domain" description="CLIC N-terminal" evidence="6">
    <location>
        <begin position="54"/>
        <end position="133"/>
    </location>
</feature>
<evidence type="ECO:0000256" key="3">
    <source>
        <dbReference type="ARBA" id="ARBA00022692"/>
    </source>
</evidence>
<evidence type="ECO:0000256" key="4">
    <source>
        <dbReference type="ARBA" id="ARBA00022989"/>
    </source>
</evidence>
<evidence type="ECO:0000259" key="6">
    <source>
        <dbReference type="Pfam" id="PF22441"/>
    </source>
</evidence>
<sequence length="293" mass="33839">MDKICNLRLCIHRGIHIEKFLKYNANYSIFKQTHNVRSWSVGLSPGEAIDWRIETLAASTIDGRRKGACLFCQEYFMELYLLAELKTISLKVTTVDMQKPPPDFRTNFEATPPPILIDRGMAILENEKIERHIMKNVPGGHNLFVQDKEVATLIENLYTKFKSYVRKFESQDTTENRQPLLSHLERINDFLAKRGTRFLTGDTMSCFDCELMPRLQHIRIGAKAFRKFEIPTRLSALWNYMANMYELEAFIQSCPADQDIISHIKNQLGLKTTARIELETPVYTTAIPVLSES</sequence>
<gene>
    <name evidence="7" type="ORF">NQ317_016325</name>
</gene>
<dbReference type="SUPFAM" id="SSF52833">
    <property type="entry name" value="Thioredoxin-like"/>
    <property type="match status" value="1"/>
</dbReference>
<evidence type="ECO:0000256" key="5">
    <source>
        <dbReference type="ARBA" id="ARBA00023136"/>
    </source>
</evidence>
<evidence type="ECO:0000313" key="7">
    <source>
        <dbReference type="EMBL" id="KAJ8969080.1"/>
    </source>
</evidence>
<comment type="subcellular location">
    <subcellularLocation>
        <location evidence="1">Membrane</location>
        <topology evidence="1">Single-pass membrane protein</topology>
    </subcellularLocation>
</comment>
<comment type="caution">
    <text evidence="7">The sequence shown here is derived from an EMBL/GenBank/DDBJ whole genome shotgun (WGS) entry which is preliminary data.</text>
</comment>
<dbReference type="InterPro" id="IPR036249">
    <property type="entry name" value="Thioredoxin-like_sf"/>
</dbReference>
<dbReference type="InterPro" id="IPR053823">
    <property type="entry name" value="CLIC_N"/>
</dbReference>
<dbReference type="Pfam" id="PF22441">
    <property type="entry name" value="CLIC-like_N"/>
    <property type="match status" value="1"/>
</dbReference>
<dbReference type="PANTHER" id="PTHR43920">
    <property type="entry name" value="CHLORIDE INTRACELLULAR CHANNEL, ISOFORM A"/>
    <property type="match status" value="1"/>
</dbReference>
<dbReference type="Proteomes" id="UP001162164">
    <property type="component" value="Unassembled WGS sequence"/>
</dbReference>
<name>A0ABQ9IYG5_9CUCU</name>
<reference evidence="7" key="1">
    <citation type="journal article" date="2023" name="Insect Mol. Biol.">
        <title>Genome sequencing provides insights into the evolution of gene families encoding plant cell wall-degrading enzymes in longhorned beetles.</title>
        <authorList>
            <person name="Shin N.R."/>
            <person name="Okamura Y."/>
            <person name="Kirsch R."/>
            <person name="Pauchet Y."/>
        </authorList>
    </citation>
    <scope>NUCLEOTIDE SEQUENCE</scope>
    <source>
        <strain evidence="7">MMC_N1</strain>
    </source>
</reference>
<dbReference type="Gene3D" id="1.20.1050.10">
    <property type="match status" value="1"/>
</dbReference>
<dbReference type="PANTHER" id="PTHR43920:SF5">
    <property type="entry name" value="CHLORIDE INTRACELLULAR CHANNEL CLIC"/>
    <property type="match status" value="1"/>
</dbReference>
<dbReference type="Gene3D" id="3.40.30.10">
    <property type="entry name" value="Glutaredoxin"/>
    <property type="match status" value="1"/>
</dbReference>
<protein>
    <recommendedName>
        <fullName evidence="6">CLIC N-terminal domain-containing protein</fullName>
    </recommendedName>
</protein>
<keyword evidence="5" id="KW-0472">Membrane</keyword>
<evidence type="ECO:0000256" key="1">
    <source>
        <dbReference type="ARBA" id="ARBA00004167"/>
    </source>
</evidence>
<proteinExistence type="inferred from homology"/>
<evidence type="ECO:0000256" key="2">
    <source>
        <dbReference type="ARBA" id="ARBA00007655"/>
    </source>
</evidence>
<dbReference type="EMBL" id="JAPWTJ010001872">
    <property type="protein sequence ID" value="KAJ8969080.1"/>
    <property type="molecule type" value="Genomic_DNA"/>
</dbReference>